<dbReference type="Pfam" id="PF00096">
    <property type="entry name" value="zf-C2H2"/>
    <property type="match status" value="2"/>
</dbReference>
<keyword evidence="4" id="KW-0862">Zinc</keyword>
<evidence type="ECO:0000256" key="4">
    <source>
        <dbReference type="ARBA" id="ARBA00022833"/>
    </source>
</evidence>
<evidence type="ECO:0000256" key="1">
    <source>
        <dbReference type="ARBA" id="ARBA00022723"/>
    </source>
</evidence>
<dbReference type="SMART" id="SM00355">
    <property type="entry name" value="ZnF_C2H2"/>
    <property type="match status" value="1"/>
</dbReference>
<dbReference type="PANTHER" id="PTHR23235:SF120">
    <property type="entry name" value="KRUPPEL-LIKE FACTOR 15"/>
    <property type="match status" value="1"/>
</dbReference>
<organism evidence="8 9">
    <name type="scientific">Artemia franciscana</name>
    <name type="common">Brine shrimp</name>
    <name type="synonym">Artemia sanfranciscana</name>
    <dbReference type="NCBI Taxonomy" id="6661"/>
    <lineage>
        <taxon>Eukaryota</taxon>
        <taxon>Metazoa</taxon>
        <taxon>Ecdysozoa</taxon>
        <taxon>Arthropoda</taxon>
        <taxon>Crustacea</taxon>
        <taxon>Branchiopoda</taxon>
        <taxon>Anostraca</taxon>
        <taxon>Artemiidae</taxon>
        <taxon>Artemia</taxon>
    </lineage>
</organism>
<evidence type="ECO:0000256" key="5">
    <source>
        <dbReference type="PROSITE-ProRule" id="PRU00042"/>
    </source>
</evidence>
<reference evidence="8" key="1">
    <citation type="submission" date="2023-07" db="EMBL/GenBank/DDBJ databases">
        <title>Chromosome-level genome assembly of Artemia franciscana.</title>
        <authorList>
            <person name="Jo E."/>
        </authorList>
    </citation>
    <scope>NUCLEOTIDE SEQUENCE</scope>
    <source>
        <tissue evidence="8">Whole body</tissue>
    </source>
</reference>
<dbReference type="FunFam" id="3.30.160.60:FF:000446">
    <property type="entry name" value="Zinc finger protein"/>
    <property type="match status" value="1"/>
</dbReference>
<dbReference type="PROSITE" id="PS00028">
    <property type="entry name" value="ZINC_FINGER_C2H2_1"/>
    <property type="match status" value="1"/>
</dbReference>
<accession>A0AA88L1I7</accession>
<feature type="region of interest" description="Disordered" evidence="6">
    <location>
        <begin position="61"/>
        <end position="83"/>
    </location>
</feature>
<dbReference type="Gene3D" id="3.30.160.60">
    <property type="entry name" value="Classic Zinc Finger"/>
    <property type="match status" value="2"/>
</dbReference>
<sequence>MNSTPRYFMDLPQIPNIAELNIVTAVSVIKKEVEDALLGDDEKPLNGLSSISGPCKVEYDTQELGPPVSDNEENKDVSPVDSKEPYPLFKSYSNEFLSPKHENVSCLTLPSNSRPCKFEYDTEELEPICSDNEGHFSPHVSGLHIQKNSSLVVSKNPSTSGTSNSCTSESSAKGLENQKTRLKSCMQSEKERKLERHHTTYKGEKTCKCDVCDKTFSRAQYLKRHQIVHTGEKPFKCDVCGMTFSRAQYLKR</sequence>
<evidence type="ECO:0000256" key="2">
    <source>
        <dbReference type="ARBA" id="ARBA00022737"/>
    </source>
</evidence>
<dbReference type="FunFam" id="3.30.160.60:FF:002239">
    <property type="entry name" value="Zinc finger protein 226"/>
    <property type="match status" value="1"/>
</dbReference>
<dbReference type="SUPFAM" id="SSF57667">
    <property type="entry name" value="beta-beta-alpha zinc fingers"/>
    <property type="match status" value="1"/>
</dbReference>
<dbReference type="GO" id="GO:0005634">
    <property type="term" value="C:nucleus"/>
    <property type="evidence" value="ECO:0007669"/>
    <property type="project" value="UniProtKB-ARBA"/>
</dbReference>
<evidence type="ECO:0000313" key="8">
    <source>
        <dbReference type="EMBL" id="KAK2713022.1"/>
    </source>
</evidence>
<dbReference type="GO" id="GO:0008270">
    <property type="term" value="F:zinc ion binding"/>
    <property type="evidence" value="ECO:0007669"/>
    <property type="project" value="UniProtKB-KW"/>
</dbReference>
<dbReference type="AlphaFoldDB" id="A0AA88L1I7"/>
<gene>
    <name evidence="8" type="ORF">QYM36_011655</name>
</gene>
<comment type="caution">
    <text evidence="8">The sequence shown here is derived from an EMBL/GenBank/DDBJ whole genome shotgun (WGS) entry which is preliminary data.</text>
</comment>
<keyword evidence="3 5" id="KW-0863">Zinc-finger</keyword>
<evidence type="ECO:0000259" key="7">
    <source>
        <dbReference type="PROSITE" id="PS50157"/>
    </source>
</evidence>
<evidence type="ECO:0000256" key="3">
    <source>
        <dbReference type="ARBA" id="ARBA00022771"/>
    </source>
</evidence>
<dbReference type="EMBL" id="JAVRJZ010000015">
    <property type="protein sequence ID" value="KAK2713022.1"/>
    <property type="molecule type" value="Genomic_DNA"/>
</dbReference>
<keyword evidence="9" id="KW-1185">Reference proteome</keyword>
<feature type="region of interest" description="Disordered" evidence="6">
    <location>
        <begin position="152"/>
        <end position="180"/>
    </location>
</feature>
<keyword evidence="1" id="KW-0479">Metal-binding</keyword>
<dbReference type="PROSITE" id="PS50157">
    <property type="entry name" value="ZINC_FINGER_C2H2_2"/>
    <property type="match status" value="1"/>
</dbReference>
<name>A0AA88L1I7_ARTSF</name>
<evidence type="ECO:0000313" key="9">
    <source>
        <dbReference type="Proteomes" id="UP001187531"/>
    </source>
</evidence>
<feature type="compositionally biased region" description="Low complexity" evidence="6">
    <location>
        <begin position="158"/>
        <end position="171"/>
    </location>
</feature>
<feature type="compositionally biased region" description="Basic and acidic residues" evidence="6">
    <location>
        <begin position="72"/>
        <end position="83"/>
    </location>
</feature>
<feature type="non-terminal residue" evidence="8">
    <location>
        <position position="1"/>
    </location>
</feature>
<feature type="domain" description="C2H2-type" evidence="7">
    <location>
        <begin position="207"/>
        <end position="234"/>
    </location>
</feature>
<dbReference type="PANTHER" id="PTHR23235">
    <property type="entry name" value="KRUEPPEL-LIKE TRANSCRIPTION FACTOR"/>
    <property type="match status" value="1"/>
</dbReference>
<dbReference type="InterPro" id="IPR036236">
    <property type="entry name" value="Znf_C2H2_sf"/>
</dbReference>
<proteinExistence type="predicted"/>
<dbReference type="GO" id="GO:0000978">
    <property type="term" value="F:RNA polymerase II cis-regulatory region sequence-specific DNA binding"/>
    <property type="evidence" value="ECO:0007669"/>
    <property type="project" value="TreeGrafter"/>
</dbReference>
<dbReference type="EMBL" id="JAVRJZ010000015">
    <property type="protein sequence ID" value="KAK2713021.1"/>
    <property type="molecule type" value="Genomic_DNA"/>
</dbReference>
<evidence type="ECO:0000256" key="6">
    <source>
        <dbReference type="SAM" id="MobiDB-lite"/>
    </source>
</evidence>
<dbReference type="GO" id="GO:0000981">
    <property type="term" value="F:DNA-binding transcription factor activity, RNA polymerase II-specific"/>
    <property type="evidence" value="ECO:0007669"/>
    <property type="project" value="TreeGrafter"/>
</dbReference>
<protein>
    <recommendedName>
        <fullName evidence="7">C2H2-type domain-containing protein</fullName>
    </recommendedName>
</protein>
<dbReference type="Proteomes" id="UP001187531">
    <property type="component" value="Unassembled WGS sequence"/>
</dbReference>
<keyword evidence="2" id="KW-0677">Repeat</keyword>
<dbReference type="GO" id="GO:0045892">
    <property type="term" value="P:negative regulation of DNA-templated transcription"/>
    <property type="evidence" value="ECO:0007669"/>
    <property type="project" value="UniProtKB-ARBA"/>
</dbReference>
<dbReference type="InterPro" id="IPR013087">
    <property type="entry name" value="Znf_C2H2_type"/>
</dbReference>